<accession>A0A7K8UQM8</accession>
<dbReference type="CDD" id="cd15912">
    <property type="entry name" value="7tmA_OR6C-like"/>
    <property type="match status" value="1"/>
</dbReference>
<dbReference type="PRINTS" id="PR00237">
    <property type="entry name" value="GPCRRHODOPSN"/>
</dbReference>
<keyword evidence="6 13" id="KW-1133">Transmembrane helix</keyword>
<keyword evidence="16" id="KW-1185">Reference proteome</keyword>
<keyword evidence="5 13" id="KW-0552">Olfaction</keyword>
<name>A0A7K8UQM8_9STRI</name>
<comment type="caution">
    <text evidence="15">The sequence shown here is derived from an EMBL/GenBank/DDBJ whole genome shotgun (WGS) entry which is preliminary data.</text>
</comment>
<evidence type="ECO:0000256" key="8">
    <source>
        <dbReference type="ARBA" id="ARBA00023136"/>
    </source>
</evidence>
<evidence type="ECO:0000313" key="15">
    <source>
        <dbReference type="EMBL" id="NXF56729.1"/>
    </source>
</evidence>
<feature type="non-terminal residue" evidence="15">
    <location>
        <position position="285"/>
    </location>
</feature>
<dbReference type="Gene3D" id="1.20.1070.10">
    <property type="entry name" value="Rhodopsin 7-helix transmembrane proteins"/>
    <property type="match status" value="1"/>
</dbReference>
<feature type="transmembrane region" description="Helical" evidence="13">
    <location>
        <begin position="80"/>
        <end position="103"/>
    </location>
</feature>
<keyword evidence="10" id="KW-0325">Glycoprotein</keyword>
<dbReference type="SUPFAM" id="SSF81321">
    <property type="entry name" value="Family A G protein-coupled receptor-like"/>
    <property type="match status" value="1"/>
</dbReference>
<dbReference type="PANTHER" id="PTHR26454">
    <property type="entry name" value="OLFACTORY RECEPTOR"/>
    <property type="match status" value="1"/>
</dbReference>
<evidence type="ECO:0000256" key="10">
    <source>
        <dbReference type="ARBA" id="ARBA00023180"/>
    </source>
</evidence>
<dbReference type="GO" id="GO:0005886">
    <property type="term" value="C:plasma membrane"/>
    <property type="evidence" value="ECO:0007669"/>
    <property type="project" value="UniProtKB-SubCell"/>
</dbReference>
<evidence type="ECO:0000256" key="11">
    <source>
        <dbReference type="ARBA" id="ARBA00023224"/>
    </source>
</evidence>
<dbReference type="InterPro" id="IPR047132">
    <property type="entry name" value="Olfact_rcpt_6C-like"/>
</dbReference>
<evidence type="ECO:0000256" key="2">
    <source>
        <dbReference type="ARBA" id="ARBA00022475"/>
    </source>
</evidence>
<feature type="transmembrane region" description="Helical" evidence="13">
    <location>
        <begin position="38"/>
        <end position="60"/>
    </location>
</feature>
<keyword evidence="11 12" id="KW-0807">Transducer</keyword>
<dbReference type="FunFam" id="1.20.1070.10:FF:000010">
    <property type="entry name" value="Olfactory receptor"/>
    <property type="match status" value="1"/>
</dbReference>
<dbReference type="PANTHER" id="PTHR26454:SF1">
    <property type="entry name" value="OLFACTORY RECEPTOR"/>
    <property type="match status" value="1"/>
</dbReference>
<feature type="transmembrane region" description="Helical" evidence="13">
    <location>
        <begin position="124"/>
        <end position="146"/>
    </location>
</feature>
<dbReference type="PRINTS" id="PR00245">
    <property type="entry name" value="OLFACTORYR"/>
</dbReference>
<evidence type="ECO:0000256" key="9">
    <source>
        <dbReference type="ARBA" id="ARBA00023170"/>
    </source>
</evidence>
<evidence type="ECO:0000256" key="1">
    <source>
        <dbReference type="ARBA" id="ARBA00004651"/>
    </source>
</evidence>
<evidence type="ECO:0000256" key="6">
    <source>
        <dbReference type="ARBA" id="ARBA00022989"/>
    </source>
</evidence>
<reference evidence="15 16" key="1">
    <citation type="submission" date="2019-09" db="EMBL/GenBank/DDBJ databases">
        <title>Bird 10,000 Genomes (B10K) Project - Family phase.</title>
        <authorList>
            <person name="Zhang G."/>
        </authorList>
    </citation>
    <scope>NUCLEOTIDE SEQUENCE [LARGE SCALE GENOMIC DNA]</scope>
    <source>
        <strain evidence="15">B10K-DU-001-07</strain>
        <tissue evidence="15">Muscle</tissue>
    </source>
</reference>
<feature type="transmembrane region" description="Helical" evidence="13">
    <location>
        <begin position="217"/>
        <end position="240"/>
    </location>
</feature>
<comment type="subcellular location">
    <subcellularLocation>
        <location evidence="1 13">Cell membrane</location>
        <topology evidence="1 13">Multi-pass membrane protein</topology>
    </subcellularLocation>
</comment>
<keyword evidence="7 12" id="KW-0297">G-protein coupled receptor</keyword>
<dbReference type="Pfam" id="PF13853">
    <property type="entry name" value="7tm_4"/>
    <property type="match status" value="1"/>
</dbReference>
<dbReference type="GO" id="GO:0004984">
    <property type="term" value="F:olfactory receptor activity"/>
    <property type="evidence" value="ECO:0007669"/>
    <property type="project" value="InterPro"/>
</dbReference>
<dbReference type="PROSITE" id="PS00237">
    <property type="entry name" value="G_PROTEIN_RECEP_F1_1"/>
    <property type="match status" value="1"/>
</dbReference>
<dbReference type="Proteomes" id="UP000542434">
    <property type="component" value="Unassembled WGS sequence"/>
</dbReference>
<sequence>LDVLFFIVFLIIYVLTVSGNVTIISVTLADRQLHSPMYIFLCNLSFLDIMVATAIVPKMIQDFISLEKTVSVPACISQCYFYFFFGTTEVILLAVMSLDRYVAICIPLRYSTIMSTQMSFQLGLASWAGGFFSVLSPMIIISWLPFCGPNVIDHFFCDIEPLIKLSCGDTHLLEVLKLVLSTVVLLCSLLFTVLSYLYIIIITILHIPSSSGWKKAFSTCASHITVASIFYGSAIFMYIVPNKEFSFSLKKAVTLQMAVFSHLLNPFIYTLRNQQVRDALKDTVS</sequence>
<protein>
    <recommendedName>
        <fullName evidence="13">Olfactory receptor</fullName>
    </recommendedName>
</protein>
<evidence type="ECO:0000256" key="5">
    <source>
        <dbReference type="ARBA" id="ARBA00022725"/>
    </source>
</evidence>
<evidence type="ECO:0000256" key="12">
    <source>
        <dbReference type="RuleBase" id="RU000688"/>
    </source>
</evidence>
<evidence type="ECO:0000256" key="4">
    <source>
        <dbReference type="ARBA" id="ARBA00022692"/>
    </source>
</evidence>
<keyword evidence="9 12" id="KW-0675">Receptor</keyword>
<feature type="transmembrane region" description="Helical" evidence="13">
    <location>
        <begin position="6"/>
        <end position="26"/>
    </location>
</feature>
<keyword evidence="3 13" id="KW-0716">Sensory transduction</keyword>
<evidence type="ECO:0000256" key="7">
    <source>
        <dbReference type="ARBA" id="ARBA00023040"/>
    </source>
</evidence>
<dbReference type="InterPro" id="IPR000276">
    <property type="entry name" value="GPCR_Rhodpsn"/>
</dbReference>
<dbReference type="InterPro" id="IPR017452">
    <property type="entry name" value="GPCR_Rhodpsn_7TM"/>
</dbReference>
<evidence type="ECO:0000256" key="3">
    <source>
        <dbReference type="ARBA" id="ARBA00022606"/>
    </source>
</evidence>
<keyword evidence="4 12" id="KW-0812">Transmembrane</keyword>
<feature type="non-terminal residue" evidence="15">
    <location>
        <position position="1"/>
    </location>
</feature>
<gene>
    <name evidence="15" type="primary">Or6m1</name>
    <name evidence="15" type="ORF">CICNIG_R14481</name>
</gene>
<proteinExistence type="inferred from homology"/>
<evidence type="ECO:0000313" key="16">
    <source>
        <dbReference type="Proteomes" id="UP000542434"/>
    </source>
</evidence>
<feature type="domain" description="G-protein coupled receptors family 1 profile" evidence="14">
    <location>
        <begin position="19"/>
        <end position="269"/>
    </location>
</feature>
<dbReference type="AlphaFoldDB" id="A0A7K8UQM8"/>
<organism evidence="15 16">
    <name type="scientific">Ciccaba nigrolineata</name>
    <dbReference type="NCBI Taxonomy" id="1118524"/>
    <lineage>
        <taxon>Eukaryota</taxon>
        <taxon>Metazoa</taxon>
        <taxon>Chordata</taxon>
        <taxon>Craniata</taxon>
        <taxon>Vertebrata</taxon>
        <taxon>Euteleostomi</taxon>
        <taxon>Archelosauria</taxon>
        <taxon>Archosauria</taxon>
        <taxon>Dinosauria</taxon>
        <taxon>Saurischia</taxon>
        <taxon>Theropoda</taxon>
        <taxon>Coelurosauria</taxon>
        <taxon>Aves</taxon>
        <taxon>Neognathae</taxon>
        <taxon>Neoaves</taxon>
        <taxon>Telluraves</taxon>
        <taxon>Strigiformes</taxon>
        <taxon>Strigidae</taxon>
        <taxon>Ciccaba</taxon>
    </lineage>
</organism>
<feature type="transmembrane region" description="Helical" evidence="13">
    <location>
        <begin position="252"/>
        <end position="271"/>
    </location>
</feature>
<comment type="similarity">
    <text evidence="12">Belongs to the G-protein coupled receptor 1 family.</text>
</comment>
<feature type="transmembrane region" description="Helical" evidence="13">
    <location>
        <begin position="178"/>
        <end position="205"/>
    </location>
</feature>
<evidence type="ECO:0000259" key="14">
    <source>
        <dbReference type="PROSITE" id="PS50262"/>
    </source>
</evidence>
<dbReference type="GO" id="GO:0004930">
    <property type="term" value="F:G protein-coupled receptor activity"/>
    <property type="evidence" value="ECO:0007669"/>
    <property type="project" value="UniProtKB-KW"/>
</dbReference>
<dbReference type="EMBL" id="VWZC01000029">
    <property type="protein sequence ID" value="NXF56729.1"/>
    <property type="molecule type" value="Genomic_DNA"/>
</dbReference>
<keyword evidence="8 13" id="KW-0472">Membrane</keyword>
<keyword evidence="2 13" id="KW-1003">Cell membrane</keyword>
<dbReference type="InterPro" id="IPR000725">
    <property type="entry name" value="Olfact_rcpt"/>
</dbReference>
<evidence type="ECO:0000256" key="13">
    <source>
        <dbReference type="RuleBase" id="RU363047"/>
    </source>
</evidence>
<dbReference type="PROSITE" id="PS50262">
    <property type="entry name" value="G_PROTEIN_RECEP_F1_2"/>
    <property type="match status" value="1"/>
</dbReference>